<feature type="transmembrane region" description="Helical" evidence="1">
    <location>
        <begin position="256"/>
        <end position="276"/>
    </location>
</feature>
<evidence type="ECO:0000256" key="1">
    <source>
        <dbReference type="SAM" id="Phobius"/>
    </source>
</evidence>
<accession>A0A2V2NCQ2</accession>
<gene>
    <name evidence="3" type="ORF">DLD82_11355</name>
</gene>
<dbReference type="AlphaFoldDB" id="A0A2V2NCQ2"/>
<dbReference type="EMBL" id="QGMZ01000022">
    <property type="protein sequence ID" value="PWR73083.1"/>
    <property type="molecule type" value="Genomic_DNA"/>
</dbReference>
<keyword evidence="4" id="KW-1185">Reference proteome</keyword>
<protein>
    <recommendedName>
        <fullName evidence="2">Glycosyltransferase 2-like domain-containing protein</fullName>
    </recommendedName>
</protein>
<keyword evidence="1" id="KW-0472">Membrane</keyword>
<comment type="caution">
    <text evidence="3">The sequence shown here is derived from an EMBL/GenBank/DDBJ whole genome shotgun (WGS) entry which is preliminary data.</text>
</comment>
<proteinExistence type="predicted"/>
<dbReference type="Gene3D" id="3.90.550.10">
    <property type="entry name" value="Spore Coat Polysaccharide Biosynthesis Protein SpsA, Chain A"/>
    <property type="match status" value="1"/>
</dbReference>
<sequence>MEEKESGISVVIPLKNDENRIGNCLSAVFSQSLSPLEVLIIDGHSTDRSLDYAKKFPVKIIFEDYGTVGGARQVGLEHARGSYIAFTDSDCVPDFKWLEILFINFQDGIIGVGGGIKNIGTGIWEESIGLALDSFLGSANSIQDRVLKTKKYVHSISGCNSLYRTEDLLRVGGYNTTYFMNEDTDINKRLLEMDKLLYVPEALVYHNQNRNLKKFCKRMFWFGYGRGYNRLYDLQVIPPISILLLIPLFFFAPALAIYLIILYILVVMIFTLSILMRINKITYFLTIPVVFFMEHIWYTIGFWSGTIKRIIQPR</sequence>
<organism evidence="3 4">
    <name type="scientific">Methanospirillum stamsii</name>
    <dbReference type="NCBI Taxonomy" id="1277351"/>
    <lineage>
        <taxon>Archaea</taxon>
        <taxon>Methanobacteriati</taxon>
        <taxon>Methanobacteriota</taxon>
        <taxon>Stenosarchaea group</taxon>
        <taxon>Methanomicrobia</taxon>
        <taxon>Methanomicrobiales</taxon>
        <taxon>Methanospirillaceae</taxon>
        <taxon>Methanospirillum</taxon>
    </lineage>
</organism>
<dbReference type="InterPro" id="IPR001173">
    <property type="entry name" value="Glyco_trans_2-like"/>
</dbReference>
<reference evidence="3 4" key="1">
    <citation type="submission" date="2018-05" db="EMBL/GenBank/DDBJ databases">
        <title>Draft genome of Methanospirillum stamsii Pt1.</title>
        <authorList>
            <person name="Dueholm M.S."/>
            <person name="Nielsen P.H."/>
            <person name="Bakmann L.F."/>
            <person name="Otzen D.E."/>
        </authorList>
    </citation>
    <scope>NUCLEOTIDE SEQUENCE [LARGE SCALE GENOMIC DNA]</scope>
    <source>
        <strain evidence="3 4">Pt1</strain>
    </source>
</reference>
<keyword evidence="1" id="KW-0812">Transmembrane</keyword>
<feature type="transmembrane region" description="Helical" evidence="1">
    <location>
        <begin position="283"/>
        <end position="303"/>
    </location>
</feature>
<evidence type="ECO:0000259" key="2">
    <source>
        <dbReference type="Pfam" id="PF00535"/>
    </source>
</evidence>
<evidence type="ECO:0000313" key="3">
    <source>
        <dbReference type="EMBL" id="PWR73083.1"/>
    </source>
</evidence>
<dbReference type="RefSeq" id="WP_109941243.1">
    <property type="nucleotide sequence ID" value="NZ_CP176366.1"/>
</dbReference>
<dbReference type="SUPFAM" id="SSF53448">
    <property type="entry name" value="Nucleotide-diphospho-sugar transferases"/>
    <property type="match status" value="1"/>
</dbReference>
<dbReference type="GeneID" id="97610953"/>
<feature type="domain" description="Glycosyltransferase 2-like" evidence="2">
    <location>
        <begin position="9"/>
        <end position="168"/>
    </location>
</feature>
<keyword evidence="1" id="KW-1133">Transmembrane helix</keyword>
<dbReference type="InterPro" id="IPR050834">
    <property type="entry name" value="Glycosyltransf_2"/>
</dbReference>
<dbReference type="InterPro" id="IPR029044">
    <property type="entry name" value="Nucleotide-diphossugar_trans"/>
</dbReference>
<dbReference type="OrthoDB" id="46222at2157"/>
<dbReference type="Proteomes" id="UP000245934">
    <property type="component" value="Unassembled WGS sequence"/>
</dbReference>
<name>A0A2V2NCQ2_9EURY</name>
<dbReference type="PANTHER" id="PTHR43685">
    <property type="entry name" value="GLYCOSYLTRANSFERASE"/>
    <property type="match status" value="1"/>
</dbReference>
<dbReference type="Pfam" id="PF00535">
    <property type="entry name" value="Glycos_transf_2"/>
    <property type="match status" value="1"/>
</dbReference>
<evidence type="ECO:0000313" key="4">
    <source>
        <dbReference type="Proteomes" id="UP000245934"/>
    </source>
</evidence>
<dbReference type="PANTHER" id="PTHR43685:SF2">
    <property type="entry name" value="GLYCOSYLTRANSFERASE 2-LIKE DOMAIN-CONTAINING PROTEIN"/>
    <property type="match status" value="1"/>
</dbReference>